<evidence type="ECO:0000313" key="1">
    <source>
        <dbReference type="EMBL" id="KAJ8480553.1"/>
    </source>
</evidence>
<dbReference type="AlphaFoldDB" id="A0AAV8QYT6"/>
<dbReference type="Proteomes" id="UP001222027">
    <property type="component" value="Unassembled WGS sequence"/>
</dbReference>
<protein>
    <submittedName>
        <fullName evidence="1">Uncharacterized protein</fullName>
    </submittedName>
</protein>
<gene>
    <name evidence="1" type="ORF">OPV22_024280</name>
</gene>
<reference evidence="1 2" key="1">
    <citation type="submission" date="2022-12" db="EMBL/GenBank/DDBJ databases">
        <title>Chromosome-scale assembly of the Ensete ventricosum genome.</title>
        <authorList>
            <person name="Dussert Y."/>
            <person name="Stocks J."/>
            <person name="Wendawek A."/>
            <person name="Woldeyes F."/>
            <person name="Nichols R.A."/>
            <person name="Borrell J.S."/>
        </authorList>
    </citation>
    <scope>NUCLEOTIDE SEQUENCE [LARGE SCALE GENOMIC DNA]</scope>
    <source>
        <strain evidence="2">cv. Maze</strain>
        <tissue evidence="1">Seeds</tissue>
    </source>
</reference>
<proteinExistence type="predicted"/>
<comment type="caution">
    <text evidence="1">The sequence shown here is derived from an EMBL/GenBank/DDBJ whole genome shotgun (WGS) entry which is preliminary data.</text>
</comment>
<evidence type="ECO:0000313" key="2">
    <source>
        <dbReference type="Proteomes" id="UP001222027"/>
    </source>
</evidence>
<name>A0AAV8QYT6_ENSVE</name>
<dbReference type="EMBL" id="JAQQAF010000006">
    <property type="protein sequence ID" value="KAJ8480553.1"/>
    <property type="molecule type" value="Genomic_DNA"/>
</dbReference>
<sequence length="138" mass="15308">MTITSFCRYLQLSFVYGSIPSATTEQSWLVSTRFLGHTNVFLVLPPPLLYILLSSQTVDTDMDLRAPFVPQATGEEKESRAAARMLLAPGAKVGQPIDPSAWKDEERMKKEIVAWAKAVASMAVRSLQCSQREDRSTA</sequence>
<organism evidence="1 2">
    <name type="scientific">Ensete ventricosum</name>
    <name type="common">Abyssinian banana</name>
    <name type="synonym">Musa ensete</name>
    <dbReference type="NCBI Taxonomy" id="4639"/>
    <lineage>
        <taxon>Eukaryota</taxon>
        <taxon>Viridiplantae</taxon>
        <taxon>Streptophyta</taxon>
        <taxon>Embryophyta</taxon>
        <taxon>Tracheophyta</taxon>
        <taxon>Spermatophyta</taxon>
        <taxon>Magnoliopsida</taxon>
        <taxon>Liliopsida</taxon>
        <taxon>Zingiberales</taxon>
        <taxon>Musaceae</taxon>
        <taxon>Ensete</taxon>
    </lineage>
</organism>
<accession>A0AAV8QYT6</accession>
<keyword evidence="2" id="KW-1185">Reference proteome</keyword>